<protein>
    <recommendedName>
        <fullName evidence="3">Heterokaryon incompatibility domain-containing protein</fullName>
    </recommendedName>
</protein>
<name>W9XF16_9EURO</name>
<sequence length="806" mass="91410">MALPARVKQPNRSIEIPYLGSLDPNEEPYDKGEFASYIDRVQGWTMDNILNPTQSDHTLRDLAQMIQNWLFFGLVHQAFGQNARHLDFIDISSSSRPLVTLLRFRRLCHQEYLRPPATQAGSSVSKQDLEKSIALAAEIVGQIHLNSEELEEHLELILLSVMILCDALQLCIDPRTICIPSRRWPLSDVLLEKRMRSAGWCPSDVQRLTKMLDLHSLTLMTTLPPRDFGRHDSCDGIRCNANDIVPGHYRRAHHGCDDCQDLVADPTEIFDILEDEHLPLIDPDQGEIPKLKLKSTAEVQKYIAISHVWSDGLGNPQRNAIYSCQLSWLQTLASQFSQPGMPVWLDTISCPRDYEHMRERARKAYDQAIAFMRRTYAHAEIVVVLDHSLLEVETRHLTGLNILLRIASCGWTRRLWTYQEGVLAKKLFFQFADRAVDMDEVYSKWQESSNAIFYIGVRGAYKELRILLDSTEDDYVEKVLHRVSRPLQFRKTSVPSDEALCLAALANLRPELVKKVSESKKENRMETFYASLPVVCKQLVFWHGDRMKRMGYRWAPASFLNNSHLYLRDWDEGPTAESNTAMLSTSGLSFECPGILLGKLNASLQSVLVSTGPKVWYHVTCRQFGGETGLPFQIDPGDGIPDISLAILNPIPFHQDFALPGFGVRLSLLVAIVAQYSDSTYIAQTLCPVFVLRKLEIETEFPLVMKTCRFFKHCLQVSLAEGQTTEADIDAENAHLLDDETLIHQYKARGSAAVLEHTQAYELGSRENALWGGTCLSEERLCLVRSGIHNVFEGIEIGPSQKWCLD</sequence>
<dbReference type="RefSeq" id="XP_007738858.1">
    <property type="nucleotide sequence ID" value="XM_007740668.1"/>
</dbReference>
<dbReference type="OrthoDB" id="2426273at2759"/>
<gene>
    <name evidence="1" type="ORF">A1O5_00047</name>
</gene>
<evidence type="ECO:0000313" key="2">
    <source>
        <dbReference type="Proteomes" id="UP000019471"/>
    </source>
</evidence>
<dbReference type="PANTHER" id="PTHR39596">
    <property type="match status" value="1"/>
</dbReference>
<keyword evidence="2" id="KW-1185">Reference proteome</keyword>
<accession>W9XF16</accession>
<evidence type="ECO:0000313" key="1">
    <source>
        <dbReference type="EMBL" id="EXJ75541.1"/>
    </source>
</evidence>
<reference evidence="1 2" key="1">
    <citation type="submission" date="2013-03" db="EMBL/GenBank/DDBJ databases">
        <title>The Genome Sequence of Cladophialophora psammophila CBS 110553.</title>
        <authorList>
            <consortium name="The Broad Institute Genomics Platform"/>
            <person name="Cuomo C."/>
            <person name="de Hoog S."/>
            <person name="Gorbushina A."/>
            <person name="Walker B."/>
            <person name="Young S.K."/>
            <person name="Zeng Q."/>
            <person name="Gargeya S."/>
            <person name="Fitzgerald M."/>
            <person name="Haas B."/>
            <person name="Abouelleil A."/>
            <person name="Allen A.W."/>
            <person name="Alvarado L."/>
            <person name="Arachchi H.M."/>
            <person name="Berlin A.M."/>
            <person name="Chapman S.B."/>
            <person name="Gainer-Dewar J."/>
            <person name="Goldberg J."/>
            <person name="Griggs A."/>
            <person name="Gujja S."/>
            <person name="Hansen M."/>
            <person name="Howarth C."/>
            <person name="Imamovic A."/>
            <person name="Ireland A."/>
            <person name="Larimer J."/>
            <person name="McCowan C."/>
            <person name="Murphy C."/>
            <person name="Pearson M."/>
            <person name="Poon T.W."/>
            <person name="Priest M."/>
            <person name="Roberts A."/>
            <person name="Saif S."/>
            <person name="Shea T."/>
            <person name="Sisk P."/>
            <person name="Sykes S."/>
            <person name="Wortman J."/>
            <person name="Nusbaum C."/>
            <person name="Birren B."/>
        </authorList>
    </citation>
    <scope>NUCLEOTIDE SEQUENCE [LARGE SCALE GENOMIC DNA]</scope>
    <source>
        <strain evidence="1 2">CBS 110553</strain>
    </source>
</reference>
<dbReference type="HOGENOM" id="CLU_009388_3_0_1"/>
<evidence type="ECO:0008006" key="3">
    <source>
        <dbReference type="Google" id="ProtNLM"/>
    </source>
</evidence>
<dbReference type="PANTHER" id="PTHR39596:SF2">
    <property type="entry name" value="HET DOMAIN PROTEIN (AFU_ORTHOLOGUE AFUA_1G17550)-RELATED"/>
    <property type="match status" value="1"/>
</dbReference>
<dbReference type="AlphaFoldDB" id="W9XF16"/>
<proteinExistence type="predicted"/>
<dbReference type="EMBL" id="AMGX01000001">
    <property type="protein sequence ID" value="EXJ75541.1"/>
    <property type="molecule type" value="Genomic_DNA"/>
</dbReference>
<dbReference type="GeneID" id="19184785"/>
<comment type="caution">
    <text evidence="1">The sequence shown here is derived from an EMBL/GenBank/DDBJ whole genome shotgun (WGS) entry which is preliminary data.</text>
</comment>
<dbReference type="Proteomes" id="UP000019471">
    <property type="component" value="Unassembled WGS sequence"/>
</dbReference>
<organism evidence="1 2">
    <name type="scientific">Cladophialophora psammophila CBS 110553</name>
    <dbReference type="NCBI Taxonomy" id="1182543"/>
    <lineage>
        <taxon>Eukaryota</taxon>
        <taxon>Fungi</taxon>
        <taxon>Dikarya</taxon>
        <taxon>Ascomycota</taxon>
        <taxon>Pezizomycotina</taxon>
        <taxon>Eurotiomycetes</taxon>
        <taxon>Chaetothyriomycetidae</taxon>
        <taxon>Chaetothyriales</taxon>
        <taxon>Herpotrichiellaceae</taxon>
        <taxon>Cladophialophora</taxon>
    </lineage>
</organism>